<comment type="subunit">
    <text evidence="3">Homotetramer.</text>
</comment>
<evidence type="ECO:0000256" key="8">
    <source>
        <dbReference type="PIRSR" id="PIRSR006118-2"/>
    </source>
</evidence>
<comment type="cofactor">
    <cofactor evidence="1 8">
        <name>Mg(2+)</name>
        <dbReference type="ChEBI" id="CHEBI:18420"/>
    </cofactor>
</comment>
<dbReference type="GO" id="GO:0046872">
    <property type="term" value="F:metal ion binding"/>
    <property type="evidence" value="ECO:0007669"/>
    <property type="project" value="UniProtKB-KW"/>
</dbReference>
<comment type="similarity">
    <text evidence="2">Belongs to the KdsC family.</text>
</comment>
<dbReference type="SFLD" id="SFLDG01138">
    <property type="entry name" value="C1.6.2:_Deoxy-d-mannose-octulo"/>
    <property type="match status" value="1"/>
</dbReference>
<proteinExistence type="inferred from homology"/>
<dbReference type="FunFam" id="3.40.50.1000:FF:000029">
    <property type="entry name" value="3-deoxy-D-manno-octulosonate 8-phosphate phosphatase KdsC"/>
    <property type="match status" value="1"/>
</dbReference>
<feature type="binding site" evidence="7">
    <location>
        <position position="112"/>
    </location>
    <ligand>
        <name>substrate</name>
    </ligand>
</feature>
<keyword evidence="5 9" id="KW-0378">Hydrolase</keyword>
<evidence type="ECO:0000256" key="3">
    <source>
        <dbReference type="ARBA" id="ARBA00011881"/>
    </source>
</evidence>
<dbReference type="EC" id="3.1.3.45" evidence="9"/>
<sequence>MEFGLQNADYHQQPTITKLTHPACQLMKLSDRCAAIRLVLSDVDGVLTDGRLIYDNQGGEAKQFHIRDGQGIRLWQQSGGTFGIVTARSSAMVTRRAEELDITLVKQGVKNKLAEVQEIAIEFGCDLKEICYVGDDVLDWATIQSVGLGVAVADAVEEVRQSAKYVTSQPGGHGAIRELIELLLKNTNRWESTIHKYQA</sequence>
<dbReference type="InterPro" id="IPR010023">
    <property type="entry name" value="KdsC_fam"/>
</dbReference>
<dbReference type="SUPFAM" id="SSF56784">
    <property type="entry name" value="HAD-like"/>
    <property type="match status" value="1"/>
</dbReference>
<keyword evidence="6 8" id="KW-0460">Magnesium</keyword>
<keyword evidence="4 8" id="KW-0479">Metal-binding</keyword>
<reference evidence="9 10" key="1">
    <citation type="submission" date="2019-08" db="EMBL/GenBank/DDBJ databases">
        <title>Deep-cultivation of Planctomycetes and their phenomic and genomic characterization uncovers novel biology.</title>
        <authorList>
            <person name="Wiegand S."/>
            <person name="Jogler M."/>
            <person name="Boedeker C."/>
            <person name="Pinto D."/>
            <person name="Vollmers J."/>
            <person name="Rivas-Marin E."/>
            <person name="Kohn T."/>
            <person name="Peeters S.H."/>
            <person name="Heuer A."/>
            <person name="Rast P."/>
            <person name="Oberbeckmann S."/>
            <person name="Bunk B."/>
            <person name="Jeske O."/>
            <person name="Meyerdierks A."/>
            <person name="Storesund J.E."/>
            <person name="Kallscheuer N."/>
            <person name="Luecker S."/>
            <person name="Lage O.M."/>
            <person name="Pohl T."/>
            <person name="Merkel B.J."/>
            <person name="Hornburger P."/>
            <person name="Mueller R.-W."/>
            <person name="Bruemmer F."/>
            <person name="Labrenz M."/>
            <person name="Spormann A.M."/>
            <person name="Op den Camp H."/>
            <person name="Overmann J."/>
            <person name="Amann R."/>
            <person name="Jetten M.S.M."/>
            <person name="Mascher T."/>
            <person name="Medema M.H."/>
            <person name="Devos D.P."/>
            <person name="Kaster A.-K."/>
            <person name="Ovreas L."/>
            <person name="Rohde M."/>
            <person name="Galperin M.Y."/>
            <person name="Jogler C."/>
        </authorList>
    </citation>
    <scope>NUCLEOTIDE SEQUENCE [LARGE SCALE GENOMIC DNA]</scope>
    <source>
        <strain evidence="9 10">Pr1d</strain>
    </source>
</reference>
<dbReference type="NCBIfam" id="TIGR01670">
    <property type="entry name" value="KdsC-phosphatas"/>
    <property type="match status" value="1"/>
</dbReference>
<dbReference type="InterPro" id="IPR050793">
    <property type="entry name" value="CMP-NeuNAc_synthase"/>
</dbReference>
<evidence type="ECO:0000313" key="10">
    <source>
        <dbReference type="Proteomes" id="UP000323917"/>
    </source>
</evidence>
<evidence type="ECO:0000256" key="2">
    <source>
        <dbReference type="ARBA" id="ARBA00005893"/>
    </source>
</evidence>
<organism evidence="9 10">
    <name type="scientific">Bythopirellula goksoeyrii</name>
    <dbReference type="NCBI Taxonomy" id="1400387"/>
    <lineage>
        <taxon>Bacteria</taxon>
        <taxon>Pseudomonadati</taxon>
        <taxon>Planctomycetota</taxon>
        <taxon>Planctomycetia</taxon>
        <taxon>Pirellulales</taxon>
        <taxon>Lacipirellulaceae</taxon>
        <taxon>Bythopirellula</taxon>
    </lineage>
</organism>
<dbReference type="Proteomes" id="UP000323917">
    <property type="component" value="Chromosome"/>
</dbReference>
<dbReference type="InterPro" id="IPR036412">
    <property type="entry name" value="HAD-like_sf"/>
</dbReference>
<dbReference type="Gene3D" id="3.40.50.1000">
    <property type="entry name" value="HAD superfamily/HAD-like"/>
    <property type="match status" value="1"/>
</dbReference>
<dbReference type="PANTHER" id="PTHR21485">
    <property type="entry name" value="HAD SUPERFAMILY MEMBERS CMAS AND KDSC"/>
    <property type="match status" value="1"/>
</dbReference>
<dbReference type="GO" id="GO:0008781">
    <property type="term" value="F:N-acylneuraminate cytidylyltransferase activity"/>
    <property type="evidence" value="ECO:0007669"/>
    <property type="project" value="TreeGrafter"/>
</dbReference>
<evidence type="ECO:0000256" key="1">
    <source>
        <dbReference type="ARBA" id="ARBA00001946"/>
    </source>
</evidence>
<dbReference type="AlphaFoldDB" id="A0A5B9Q7G4"/>
<dbReference type="PIRSF" id="PIRSF006118">
    <property type="entry name" value="KDO8-P_Ptase"/>
    <property type="match status" value="1"/>
</dbReference>
<dbReference type="InterPro" id="IPR023214">
    <property type="entry name" value="HAD_sf"/>
</dbReference>
<dbReference type="EMBL" id="CP042913">
    <property type="protein sequence ID" value="QEG33619.1"/>
    <property type="molecule type" value="Genomic_DNA"/>
</dbReference>
<protein>
    <submittedName>
        <fullName evidence="9">3-deoxy-D-manno-octulosonate 8-phosphate phosphatase KdsC</fullName>
        <ecNumber evidence="9">3.1.3.45</ecNumber>
    </submittedName>
</protein>
<evidence type="ECO:0000256" key="6">
    <source>
        <dbReference type="ARBA" id="ARBA00022842"/>
    </source>
</evidence>
<dbReference type="Pfam" id="PF08282">
    <property type="entry name" value="Hydrolase_3"/>
    <property type="match status" value="1"/>
</dbReference>
<gene>
    <name evidence="9" type="primary">kdsC</name>
    <name evidence="9" type="ORF">Pr1d_08830</name>
</gene>
<feature type="binding site" evidence="7">
    <location>
        <position position="96"/>
    </location>
    <ligand>
        <name>substrate</name>
    </ligand>
</feature>
<dbReference type="SFLD" id="SFLDG01136">
    <property type="entry name" value="C1.6:_Phosphoserine_Phosphatas"/>
    <property type="match status" value="1"/>
</dbReference>
<name>A0A5B9Q7G4_9BACT</name>
<evidence type="ECO:0000256" key="5">
    <source>
        <dbReference type="ARBA" id="ARBA00022801"/>
    </source>
</evidence>
<dbReference type="SFLD" id="SFLDS00003">
    <property type="entry name" value="Haloacid_Dehalogenase"/>
    <property type="match status" value="1"/>
</dbReference>
<evidence type="ECO:0000313" key="9">
    <source>
        <dbReference type="EMBL" id="QEG33619.1"/>
    </source>
</evidence>
<dbReference type="GO" id="GO:0019143">
    <property type="term" value="F:3-deoxy-manno-octulosonate-8-phosphatase activity"/>
    <property type="evidence" value="ECO:0007669"/>
    <property type="project" value="UniProtKB-EC"/>
</dbReference>
<dbReference type="PANTHER" id="PTHR21485:SF3">
    <property type="entry name" value="N-ACYLNEURAMINATE CYTIDYLYLTRANSFERASE"/>
    <property type="match status" value="1"/>
</dbReference>
<dbReference type="KEGG" id="bgok:Pr1d_08830"/>
<dbReference type="CDD" id="cd01630">
    <property type="entry name" value="HAD_KDO-like"/>
    <property type="match status" value="1"/>
</dbReference>
<feature type="binding site" evidence="7">
    <location>
        <position position="88"/>
    </location>
    <ligand>
        <name>substrate</name>
    </ligand>
</feature>
<feature type="binding site" evidence="7">
    <location>
        <position position="44"/>
    </location>
    <ligand>
        <name>substrate</name>
    </ligand>
</feature>
<feature type="binding site" evidence="8">
    <location>
        <position position="42"/>
    </location>
    <ligand>
        <name>Mg(2+)</name>
        <dbReference type="ChEBI" id="CHEBI:18420"/>
    </ligand>
</feature>
<feature type="binding site" evidence="7">
    <location>
        <position position="73"/>
    </location>
    <ligand>
        <name>substrate</name>
    </ligand>
</feature>
<feature type="binding site" evidence="8">
    <location>
        <position position="135"/>
    </location>
    <ligand>
        <name>Mg(2+)</name>
        <dbReference type="ChEBI" id="CHEBI:18420"/>
    </ligand>
</feature>
<accession>A0A5B9Q7G4</accession>
<evidence type="ECO:0000256" key="4">
    <source>
        <dbReference type="ARBA" id="ARBA00022723"/>
    </source>
</evidence>
<evidence type="ECO:0000256" key="7">
    <source>
        <dbReference type="PIRSR" id="PIRSR006118-1"/>
    </source>
</evidence>
<keyword evidence="10" id="KW-1185">Reference proteome</keyword>